<accession>A0A9J6BQH0</accession>
<keyword evidence="1" id="KW-0175">Coiled coil</keyword>
<feature type="domain" description="PTHB1 N-terminal" evidence="2">
    <location>
        <begin position="1"/>
        <end position="371"/>
    </location>
</feature>
<feature type="domain" description="PTHB1 hairpin" evidence="5">
    <location>
        <begin position="639"/>
        <end position="726"/>
    </location>
</feature>
<dbReference type="GO" id="GO:0060271">
    <property type="term" value="P:cilium assembly"/>
    <property type="evidence" value="ECO:0007669"/>
    <property type="project" value="TreeGrafter"/>
</dbReference>
<dbReference type="GO" id="GO:0034464">
    <property type="term" value="C:BBSome"/>
    <property type="evidence" value="ECO:0007669"/>
    <property type="project" value="InterPro"/>
</dbReference>
<evidence type="ECO:0000259" key="5">
    <source>
        <dbReference type="Pfam" id="PF23338"/>
    </source>
</evidence>
<dbReference type="PANTHER" id="PTHR20991">
    <property type="entry name" value="PARATHYROID HORMONE-RESPONSIVE B1 GENE"/>
    <property type="match status" value="1"/>
</dbReference>
<proteinExistence type="predicted"/>
<dbReference type="AlphaFoldDB" id="A0A9J6BQH0"/>
<evidence type="ECO:0008006" key="8">
    <source>
        <dbReference type="Google" id="ProtNLM"/>
    </source>
</evidence>
<protein>
    <recommendedName>
        <fullName evidence="8">Protein PTHB1</fullName>
    </recommendedName>
</protein>
<reference evidence="6" key="1">
    <citation type="submission" date="2021-03" db="EMBL/GenBank/DDBJ databases">
        <title>Chromosome level genome of the anhydrobiotic midge Polypedilum vanderplanki.</title>
        <authorList>
            <person name="Yoshida Y."/>
            <person name="Kikawada T."/>
            <person name="Gusev O."/>
        </authorList>
    </citation>
    <scope>NUCLEOTIDE SEQUENCE</scope>
    <source>
        <strain evidence="6">NIAS01</strain>
        <tissue evidence="6">Whole body or cell culture</tissue>
    </source>
</reference>
<sequence length="864" mass="98160">MSLFKIIEYFKYQCPDDNENYDSFSLTCARLNAENEEQKDSVIITSHSGFISILQPSISDDRDLNSQQMAAVAIEYHHPNVVYETKLNQPILSVLSGNFVQYSTQKQDRQNVIAILHPNKLVIYSLVTSEGFAEHGQQSKLQILHQHELTKSAFTMCKGNFGGVKGKEFICVMFLDGSLRFFEQDGITQTCILPGSRTIPSPFVYIPRIDCFMILAPNWDLECYRYLSLSEAYERRLTPIWSINVGEYILDMNTHQVSNTESVIVLLGENNLICISDTGKIKFIKKLDYTPLALCSFTVGWFFEPECKLMIAVATDNGSLLIYQNTTLVWCAELVDETIALKRGNFTGISGAIVTLNSTGKLSIGYLGSEPHIFKVPPLNLSKLDYEKSKIELEEMEKEINSSVDNSDIPYINETAEREVEIKSRLEFDNLNKNAFMRLSVKFTPHINLEQIQLYISPNPAFRMSTSTFFYNDLQAHERHSFETEIYLSETEVGEIFSTVLTIVVTFINKQSIARVLQHSVEVPLQNIATVTQPQKDDIFKVTLSAMPVVDIAALFSDITLADVGQALGIKTLNYENTVTIILAKNSNRYRLQSNSLVTLAFMLNIIIERLSQISTTTDQKNNSKSITVKSIPASTIEYLLSCIEKHHSMKNEMRTIADLLASKTIEMRLFERCFLVKMQGKASAQTMDGIEMLLKDTYNEILKLSSQYKAVKANLNKVQTQLSQTIYFIRKVIEYADLPQKITENLLCIMRPGLMDFSEQTCIEALAPYVDYLYNIYQAKGNQNQFYDNFSFRNDNFSLTRFSKQLKHVLSILVDSSSDDKKTMENAFIIEENETTMASIGESEWSSKSTNTLLKINEQLGEN</sequence>
<evidence type="ECO:0000313" key="6">
    <source>
        <dbReference type="EMBL" id="KAG5671675.1"/>
    </source>
</evidence>
<dbReference type="Pfam" id="PF23338">
    <property type="entry name" value="PTHB1_hp"/>
    <property type="match status" value="1"/>
</dbReference>
<feature type="domain" description="PTHB1 platform" evidence="4">
    <location>
        <begin position="524"/>
        <end position="619"/>
    </location>
</feature>
<dbReference type="Proteomes" id="UP001107558">
    <property type="component" value="Chromosome 3"/>
</dbReference>
<dbReference type="InterPro" id="IPR055363">
    <property type="entry name" value="PTHB1_hp_dom"/>
</dbReference>
<dbReference type="OrthoDB" id="10262646at2759"/>
<feature type="coiled-coil region" evidence="1">
    <location>
        <begin position="379"/>
        <end position="406"/>
    </location>
</feature>
<keyword evidence="7" id="KW-1185">Reference proteome</keyword>
<dbReference type="InterPro" id="IPR055362">
    <property type="entry name" value="PTHB1_pf_dom"/>
</dbReference>
<comment type="caution">
    <text evidence="6">The sequence shown here is derived from an EMBL/GenBank/DDBJ whole genome shotgun (WGS) entry which is preliminary data.</text>
</comment>
<evidence type="ECO:0000256" key="1">
    <source>
        <dbReference type="SAM" id="Coils"/>
    </source>
</evidence>
<name>A0A9J6BQH0_POLVA</name>
<evidence type="ECO:0000259" key="2">
    <source>
        <dbReference type="Pfam" id="PF14727"/>
    </source>
</evidence>
<dbReference type="Pfam" id="PF14727">
    <property type="entry name" value="PHTB1_N"/>
    <property type="match status" value="1"/>
</dbReference>
<dbReference type="GO" id="GO:0016020">
    <property type="term" value="C:membrane"/>
    <property type="evidence" value="ECO:0007669"/>
    <property type="project" value="TreeGrafter"/>
</dbReference>
<dbReference type="EMBL" id="JADBJN010000003">
    <property type="protein sequence ID" value="KAG5671675.1"/>
    <property type="molecule type" value="Genomic_DNA"/>
</dbReference>
<evidence type="ECO:0000313" key="7">
    <source>
        <dbReference type="Proteomes" id="UP001107558"/>
    </source>
</evidence>
<dbReference type="InterPro" id="IPR028073">
    <property type="entry name" value="PHTB1_N_dom"/>
</dbReference>
<dbReference type="Pfam" id="PF23337">
    <property type="entry name" value="PTHB1_pf"/>
    <property type="match status" value="1"/>
</dbReference>
<gene>
    <name evidence="6" type="ORF">PVAND_001863</name>
</gene>
<dbReference type="Pfam" id="PF14728">
    <property type="entry name" value="PTHB1_GAE"/>
    <property type="match status" value="1"/>
</dbReference>
<dbReference type="PANTHER" id="PTHR20991:SF0">
    <property type="entry name" value="PROTEIN PTHB1"/>
    <property type="match status" value="1"/>
</dbReference>
<feature type="domain" description="PTHB1 GAE" evidence="3">
    <location>
        <begin position="437"/>
        <end position="521"/>
    </location>
</feature>
<dbReference type="InterPro" id="IPR028074">
    <property type="entry name" value="PHTB1_GAE_dom"/>
</dbReference>
<dbReference type="InterPro" id="IPR026511">
    <property type="entry name" value="PTHB1"/>
</dbReference>
<organism evidence="6 7">
    <name type="scientific">Polypedilum vanderplanki</name>
    <name type="common">Sleeping chironomid midge</name>
    <dbReference type="NCBI Taxonomy" id="319348"/>
    <lineage>
        <taxon>Eukaryota</taxon>
        <taxon>Metazoa</taxon>
        <taxon>Ecdysozoa</taxon>
        <taxon>Arthropoda</taxon>
        <taxon>Hexapoda</taxon>
        <taxon>Insecta</taxon>
        <taxon>Pterygota</taxon>
        <taxon>Neoptera</taxon>
        <taxon>Endopterygota</taxon>
        <taxon>Diptera</taxon>
        <taxon>Nematocera</taxon>
        <taxon>Chironomoidea</taxon>
        <taxon>Chironomidae</taxon>
        <taxon>Chironominae</taxon>
        <taxon>Polypedilum</taxon>
        <taxon>Polypedilum</taxon>
    </lineage>
</organism>
<evidence type="ECO:0000259" key="4">
    <source>
        <dbReference type="Pfam" id="PF23337"/>
    </source>
</evidence>
<evidence type="ECO:0000259" key="3">
    <source>
        <dbReference type="Pfam" id="PF14728"/>
    </source>
</evidence>